<reference evidence="10 11" key="1">
    <citation type="submission" date="2023-04" db="EMBL/GenBank/DDBJ databases">
        <title>Bacteroides pacosi sp. nov., isolated from the fecal material of an alpaca.</title>
        <authorList>
            <person name="Miller S."/>
            <person name="Hendry M."/>
            <person name="King J."/>
            <person name="Sankaranarayanan K."/>
            <person name="Lawson P.A."/>
        </authorList>
    </citation>
    <scope>NUCLEOTIDE SEQUENCE [LARGE SCALE GENOMIC DNA]</scope>
    <source>
        <strain evidence="10 11">A2-P53</strain>
    </source>
</reference>
<dbReference type="Pfam" id="PF13715">
    <property type="entry name" value="CarbopepD_reg_2"/>
    <property type="match status" value="1"/>
</dbReference>
<evidence type="ECO:0000256" key="5">
    <source>
        <dbReference type="ARBA" id="ARBA00023136"/>
    </source>
</evidence>
<dbReference type="PROSITE" id="PS00018">
    <property type="entry name" value="EF_HAND_1"/>
    <property type="match status" value="1"/>
</dbReference>
<keyword evidence="10" id="KW-0675">Receptor</keyword>
<evidence type="ECO:0000256" key="7">
    <source>
        <dbReference type="PROSITE-ProRule" id="PRU01360"/>
    </source>
</evidence>
<dbReference type="RefSeq" id="WP_322019818.1">
    <property type="nucleotide sequence ID" value="NZ_JARZAK010000022.1"/>
</dbReference>
<dbReference type="InterPro" id="IPR023996">
    <property type="entry name" value="TonB-dep_OMP_SusC/RagA"/>
</dbReference>
<dbReference type="InterPro" id="IPR012910">
    <property type="entry name" value="Plug_dom"/>
</dbReference>
<protein>
    <submittedName>
        <fullName evidence="10">TonB-dependent receptor</fullName>
    </submittedName>
</protein>
<dbReference type="SUPFAM" id="SSF49464">
    <property type="entry name" value="Carboxypeptidase regulatory domain-like"/>
    <property type="match status" value="1"/>
</dbReference>
<evidence type="ECO:0000259" key="9">
    <source>
        <dbReference type="Pfam" id="PF07715"/>
    </source>
</evidence>
<keyword evidence="4 7" id="KW-0812">Transmembrane</keyword>
<dbReference type="Gene3D" id="2.170.130.10">
    <property type="entry name" value="TonB-dependent receptor, plug domain"/>
    <property type="match status" value="1"/>
</dbReference>
<dbReference type="InterPro" id="IPR023997">
    <property type="entry name" value="TonB-dep_OMP_SusC/RagA_CS"/>
</dbReference>
<dbReference type="InterPro" id="IPR036942">
    <property type="entry name" value="Beta-barrel_TonB_sf"/>
</dbReference>
<evidence type="ECO:0000256" key="8">
    <source>
        <dbReference type="SAM" id="SignalP"/>
    </source>
</evidence>
<keyword evidence="6 7" id="KW-0998">Cell outer membrane</keyword>
<dbReference type="InterPro" id="IPR008969">
    <property type="entry name" value="CarboxyPept-like_regulatory"/>
</dbReference>
<feature type="domain" description="TonB-dependent receptor plug" evidence="9">
    <location>
        <begin position="134"/>
        <end position="242"/>
    </location>
</feature>
<evidence type="ECO:0000256" key="4">
    <source>
        <dbReference type="ARBA" id="ARBA00022692"/>
    </source>
</evidence>
<feature type="chain" id="PRO_5045608300" evidence="8">
    <location>
        <begin position="37"/>
        <end position="1041"/>
    </location>
</feature>
<dbReference type="Proteomes" id="UP001292913">
    <property type="component" value="Unassembled WGS sequence"/>
</dbReference>
<dbReference type="NCBIfam" id="TIGR04056">
    <property type="entry name" value="OMP_RagA_SusC"/>
    <property type="match status" value="1"/>
</dbReference>
<dbReference type="NCBIfam" id="TIGR04057">
    <property type="entry name" value="SusC_RagA_signa"/>
    <property type="match status" value="1"/>
</dbReference>
<dbReference type="Pfam" id="PF07715">
    <property type="entry name" value="Plug"/>
    <property type="match status" value="1"/>
</dbReference>
<evidence type="ECO:0000313" key="11">
    <source>
        <dbReference type="Proteomes" id="UP001292913"/>
    </source>
</evidence>
<feature type="signal peptide" evidence="8">
    <location>
        <begin position="1"/>
        <end position="36"/>
    </location>
</feature>
<accession>A0ABU5HW01</accession>
<gene>
    <name evidence="10" type="ORF">QHG74_21890</name>
</gene>
<comment type="caution">
    <text evidence="10">The sequence shown here is derived from an EMBL/GenBank/DDBJ whole genome shotgun (WGS) entry which is preliminary data.</text>
</comment>
<keyword evidence="8" id="KW-0732">Signal</keyword>
<dbReference type="InterPro" id="IPR039426">
    <property type="entry name" value="TonB-dep_rcpt-like"/>
</dbReference>
<dbReference type="InterPro" id="IPR037066">
    <property type="entry name" value="Plug_dom_sf"/>
</dbReference>
<sequence>MRQLVNKYNASLCRNTFRKALLMLVACCLLLPEAVAQNANRKIKVTGTVFDEEGLPMIGATIREATTQVGTLTDLNGWYEIQVPANGVLEVSFIGYEKKRVNVTGREKINVKLLPDKKTALDEVVVIGYGTVKKADLTGSVSNVKMGDIQDAPVLSIDQALQGRIAGADIMSTTGEPGATTSIRIRGTRSISASNEPLIVVDGVMDAVHDLNDLNTADIESISVLKDASSTAIYGSKGSNGVIIITTKKGLSNADKPSISFKTDIGFSKIPQKLDIMNASELAQYRNDYAYFNTADGNDEITDGTPLSLYPYSDPFSLGEGTDWVNTIGRTAMYQNYALSLSGGTKKTSYYVSLSYNNTEGVIRRSGQERITGRVSLTHQLFDWMKVGYTGNYTWRHNDENLASIGGTGWWNSAIYLSPTIKPMDDYNPFYYSGQKINTPLATILLNTNYQVRHSTNHTGFIEIEPIKNLKFKSQFTYYMYQRHTYRYYPSTLPAKVEGEGGEAYRAEYDDHNLLTENTLSYLKSLDSGHTFDGLLGFTGQRISSNDFSLNGKGYMDDNVKWNNMNAVQDKQTYSASSSTSKRTKMSLLARFNYNYKQRYYLTVTGRYDGASNFAANNKWGFFPSAALKWNAAKEEFMEGIDWINEMAVRLSAGRTGNDAISAYRSLAALSSTTSGYLFGGSQPAAYYPSRLASPNLTWEKTDLYNLGIDLAFFNNRLFVTAEAYISKTRDLLLTLQTPTQTGYSSRLTNIGKTSNKGIELTIESRNIEKPKFSWSTTFTIAHNEQNVDDIGTEDFVKAYGAPGNNSYMMYGYVKDYPLNALWGFKYGGVWKNQDEVNRNKATFAYASPSTTSNGSVRYYDINHDGTLSQEDLVYLGNADPWIYGGLQNTFRFGNLKVGIYFNYSLGGKIYNYAELYMSGSTFTNQYRYMLDSWHPVRNPNSDLPRAGSIDTHVPSDLQIHDATFLRLKSISIGYTFNLYKKTKCIRDLTLSVNGENLYLWKKYNGFDPDVSTSGDSTLRRMDLGAYPKPRTITFSAQIRY</sequence>
<dbReference type="EMBL" id="JARZAK010000022">
    <property type="protein sequence ID" value="MDY7260370.1"/>
    <property type="molecule type" value="Genomic_DNA"/>
</dbReference>
<keyword evidence="2 7" id="KW-0813">Transport</keyword>
<dbReference type="Gene3D" id="2.40.170.20">
    <property type="entry name" value="TonB-dependent receptor, beta-barrel domain"/>
    <property type="match status" value="1"/>
</dbReference>
<evidence type="ECO:0000256" key="3">
    <source>
        <dbReference type="ARBA" id="ARBA00022452"/>
    </source>
</evidence>
<evidence type="ECO:0000256" key="2">
    <source>
        <dbReference type="ARBA" id="ARBA00022448"/>
    </source>
</evidence>
<evidence type="ECO:0000256" key="6">
    <source>
        <dbReference type="ARBA" id="ARBA00023237"/>
    </source>
</evidence>
<keyword evidence="5 7" id="KW-0472">Membrane</keyword>
<comment type="subcellular location">
    <subcellularLocation>
        <location evidence="1 7">Cell outer membrane</location>
        <topology evidence="1 7">Multi-pass membrane protein</topology>
    </subcellularLocation>
</comment>
<dbReference type="PROSITE" id="PS52016">
    <property type="entry name" value="TONB_DEPENDENT_REC_3"/>
    <property type="match status" value="1"/>
</dbReference>
<comment type="similarity">
    <text evidence="7">Belongs to the TonB-dependent receptor family.</text>
</comment>
<proteinExistence type="inferred from homology"/>
<dbReference type="SUPFAM" id="SSF56935">
    <property type="entry name" value="Porins"/>
    <property type="match status" value="1"/>
</dbReference>
<keyword evidence="3 7" id="KW-1134">Transmembrane beta strand</keyword>
<evidence type="ECO:0000256" key="1">
    <source>
        <dbReference type="ARBA" id="ARBA00004571"/>
    </source>
</evidence>
<organism evidence="10 11">
    <name type="scientific">Bacteroides vicugnae</name>
    <dbReference type="NCBI Taxonomy" id="3037989"/>
    <lineage>
        <taxon>Bacteria</taxon>
        <taxon>Pseudomonadati</taxon>
        <taxon>Bacteroidota</taxon>
        <taxon>Bacteroidia</taxon>
        <taxon>Bacteroidales</taxon>
        <taxon>Bacteroidaceae</taxon>
        <taxon>Bacteroides</taxon>
    </lineage>
</organism>
<evidence type="ECO:0000313" key="10">
    <source>
        <dbReference type="EMBL" id="MDY7260370.1"/>
    </source>
</evidence>
<name>A0ABU5HW01_9BACE</name>
<dbReference type="InterPro" id="IPR018247">
    <property type="entry name" value="EF_Hand_1_Ca_BS"/>
</dbReference>
<keyword evidence="11" id="KW-1185">Reference proteome</keyword>
<dbReference type="Gene3D" id="2.60.40.1120">
    <property type="entry name" value="Carboxypeptidase-like, regulatory domain"/>
    <property type="match status" value="1"/>
</dbReference>